<comment type="subcellular location">
    <subcellularLocation>
        <location evidence="4">Bacterial flagellum basal body</location>
    </subcellularLocation>
</comment>
<dbReference type="GO" id="GO:0071945">
    <property type="term" value="P:regulation of bacterial-type flagellum-dependent cell motility by regulation of motor speed"/>
    <property type="evidence" value="ECO:0007669"/>
    <property type="project" value="UniProtKB-UniRule"/>
</dbReference>
<evidence type="ECO:0000313" key="8">
    <source>
        <dbReference type="Proteomes" id="UP000189369"/>
    </source>
</evidence>
<dbReference type="GO" id="GO:0009425">
    <property type="term" value="C:bacterial-type flagellum basal body"/>
    <property type="evidence" value="ECO:0007669"/>
    <property type="project" value="UniProtKB-SubCell"/>
</dbReference>
<dbReference type="Gene3D" id="2.40.10.220">
    <property type="entry name" value="predicted glycosyltransferase like domains"/>
    <property type="match status" value="1"/>
</dbReference>
<evidence type="ECO:0000259" key="5">
    <source>
        <dbReference type="Pfam" id="PF07238"/>
    </source>
</evidence>
<evidence type="ECO:0000256" key="2">
    <source>
        <dbReference type="ARBA" id="ARBA00022741"/>
    </source>
</evidence>
<feature type="domain" description="Type III secretion system flagellar brake protein YcgR PilZN" evidence="6">
    <location>
        <begin position="13"/>
        <end position="119"/>
    </location>
</feature>
<organism evidence="7 8">
    <name type="scientific">Paenalcaligenes hominis</name>
    <dbReference type="NCBI Taxonomy" id="643674"/>
    <lineage>
        <taxon>Bacteria</taxon>
        <taxon>Pseudomonadati</taxon>
        <taxon>Pseudomonadota</taxon>
        <taxon>Betaproteobacteria</taxon>
        <taxon>Burkholderiales</taxon>
        <taxon>Alcaligenaceae</taxon>
        <taxon>Paenalcaligenes</taxon>
    </lineage>
</organism>
<accession>A0A1U9JZR3</accession>
<evidence type="ECO:0000256" key="4">
    <source>
        <dbReference type="HAMAP-Rule" id="MF_01457"/>
    </source>
</evidence>
<dbReference type="Gene3D" id="2.30.110.10">
    <property type="entry name" value="Electron Transport, Fmn-binding Protein, Chain A"/>
    <property type="match status" value="1"/>
</dbReference>
<name>A0A1U9JZR3_9BURK</name>
<protein>
    <recommendedName>
        <fullName evidence="4">Flagellar brake protein YcgR</fullName>
    </recommendedName>
    <alternativeName>
        <fullName evidence="4">Cyclic di-GMP binding protein YcgR</fullName>
    </alternativeName>
</protein>
<dbReference type="EMBL" id="CP019697">
    <property type="protein sequence ID" value="AQS51268.1"/>
    <property type="molecule type" value="Genomic_DNA"/>
</dbReference>
<gene>
    <name evidence="4" type="primary">ycgR</name>
    <name evidence="7" type="ORF">PAEH1_06355</name>
</gene>
<dbReference type="KEGG" id="phn:PAEH1_06355"/>
<dbReference type="STRING" id="643674.PAEH1_06355"/>
<dbReference type="AlphaFoldDB" id="A0A1U9JZR3"/>
<evidence type="ECO:0000256" key="1">
    <source>
        <dbReference type="ARBA" id="ARBA00022636"/>
    </source>
</evidence>
<comment type="function">
    <text evidence="4">Acts as a flagellar brake, regulating swimming and swarming in a bis-(3'-5') cyclic diguanylic acid (c-di-GMP)-dependent manner. Binds 1 c-di-GMP dimer per subunit. Increasing levels of c-di-GMP lead to decreased motility.</text>
</comment>
<dbReference type="GO" id="GO:0035438">
    <property type="term" value="F:cyclic-di-GMP binding"/>
    <property type="evidence" value="ECO:0007669"/>
    <property type="project" value="UniProtKB-UniRule"/>
</dbReference>
<dbReference type="OrthoDB" id="5572581at2"/>
<dbReference type="InterPro" id="IPR009926">
    <property type="entry name" value="T3SS_YcgR_PilZN"/>
</dbReference>
<feature type="domain" description="PilZ" evidence="5">
    <location>
        <begin position="121"/>
        <end position="232"/>
    </location>
</feature>
<keyword evidence="1 4" id="KW-0973">c-di-GMP</keyword>
<evidence type="ECO:0000259" key="6">
    <source>
        <dbReference type="Pfam" id="PF07317"/>
    </source>
</evidence>
<comment type="similarity">
    <text evidence="4">Belongs to the YcgR family.</text>
</comment>
<keyword evidence="3 4" id="KW-0975">Bacterial flagellum</keyword>
<dbReference type="InterPro" id="IPR009875">
    <property type="entry name" value="PilZ_domain"/>
</dbReference>
<proteinExistence type="inferred from homology"/>
<dbReference type="GO" id="GO:0071973">
    <property type="term" value="P:bacterial-type flagellum-dependent cell motility"/>
    <property type="evidence" value="ECO:0007669"/>
    <property type="project" value="UniProtKB-UniRule"/>
</dbReference>
<dbReference type="InterPro" id="IPR012349">
    <property type="entry name" value="Split_barrel_FMN-bd"/>
</dbReference>
<dbReference type="HAMAP" id="MF_01457">
    <property type="entry name" value="YcgR"/>
    <property type="match status" value="1"/>
</dbReference>
<evidence type="ECO:0000313" key="7">
    <source>
        <dbReference type="EMBL" id="AQS51268.1"/>
    </source>
</evidence>
<keyword evidence="2 4" id="KW-0547">Nucleotide-binding</keyword>
<dbReference type="InterPro" id="IPR023787">
    <property type="entry name" value="T3SS_YcgR"/>
</dbReference>
<sequence>MSQILDTASYDPYRIDSLPEVDQILQQLLDQGVLLRMHSGNPQHAVITTLVHLDFTNDTILIDSAAQQTINAQLIANEVAFFDAILDSVSIKFQVSALYSTAFEGRPALAGSLPAFLYRIQRRENFRIRPTFESAAQCSITLDDQSHRFDIHDISASGLALIDPDERLSELVHTTLTGCELHLPQVGRAKVNLHLMRSQTQTLNAGKKLPLVGCAFKDTEASQLIRIQNFIMAEERKQIARDRGLA</sequence>
<dbReference type="Pfam" id="PF07238">
    <property type="entry name" value="PilZ"/>
    <property type="match status" value="1"/>
</dbReference>
<dbReference type="Proteomes" id="UP000189369">
    <property type="component" value="Chromosome"/>
</dbReference>
<reference evidence="7 8" key="1">
    <citation type="submission" date="2017-01" db="EMBL/GenBank/DDBJ databases">
        <title>Complete Genome Sequence of Paenalcaligenes hominis, Isolated from a paraplegic Patient with neurogenic bladder.</title>
        <authorList>
            <person name="Mukhopadhyay R."/>
            <person name="Joaquin J."/>
            <person name="Hogue R."/>
            <person name="Kilaru A."/>
            <person name="Jospin G."/>
            <person name="Mars K."/>
            <person name="Eisen J.A."/>
            <person name="Chaturvedi V."/>
        </authorList>
    </citation>
    <scope>NUCLEOTIDE SEQUENCE [LARGE SCALE GENOMIC DNA]</scope>
    <source>
        <strain evidence="7 8">15S00501</strain>
    </source>
</reference>
<dbReference type="Pfam" id="PF07317">
    <property type="entry name" value="PilZN"/>
    <property type="match status" value="1"/>
</dbReference>
<comment type="subunit">
    <text evidence="4">Monomer. Interacts with the flagellar basal bodies.</text>
</comment>
<evidence type="ECO:0000256" key="3">
    <source>
        <dbReference type="ARBA" id="ARBA00023143"/>
    </source>
</evidence>